<reference evidence="5" key="1">
    <citation type="submission" date="2017-02" db="UniProtKB">
        <authorList>
            <consortium name="WormBaseParasite"/>
        </authorList>
    </citation>
    <scope>IDENTIFICATION</scope>
</reference>
<gene>
    <name evidence="3" type="ORF">HPLM_LOCUS20273</name>
</gene>
<organism evidence="5">
    <name type="scientific">Haemonchus placei</name>
    <name type="common">Barber's pole worm</name>
    <dbReference type="NCBI Taxonomy" id="6290"/>
    <lineage>
        <taxon>Eukaryota</taxon>
        <taxon>Metazoa</taxon>
        <taxon>Ecdysozoa</taxon>
        <taxon>Nematoda</taxon>
        <taxon>Chromadorea</taxon>
        <taxon>Rhabditida</taxon>
        <taxon>Rhabditina</taxon>
        <taxon>Rhabditomorpha</taxon>
        <taxon>Strongyloidea</taxon>
        <taxon>Trichostrongylidae</taxon>
        <taxon>Haemonchus</taxon>
    </lineage>
</organism>
<evidence type="ECO:0000313" key="3">
    <source>
        <dbReference type="EMBL" id="VDO82635.1"/>
    </source>
</evidence>
<feature type="region of interest" description="Disordered" evidence="1">
    <location>
        <begin position="30"/>
        <end position="58"/>
    </location>
</feature>
<protein>
    <submittedName>
        <fullName evidence="5">Transmembrane protein</fullName>
    </submittedName>
</protein>
<name>A0A0N4X7D9_HAEPC</name>
<dbReference type="Proteomes" id="UP000268014">
    <property type="component" value="Unassembled WGS sequence"/>
</dbReference>
<feature type="signal peptide" evidence="2">
    <location>
        <begin position="1"/>
        <end position="24"/>
    </location>
</feature>
<dbReference type="AlphaFoldDB" id="A0A0N4X7D9"/>
<evidence type="ECO:0000313" key="5">
    <source>
        <dbReference type="WBParaSite" id="HPLM_0002028101-mRNA-1"/>
    </source>
</evidence>
<proteinExistence type="predicted"/>
<dbReference type="EMBL" id="UZAF01022035">
    <property type="protein sequence ID" value="VDO82635.1"/>
    <property type="molecule type" value="Genomic_DNA"/>
</dbReference>
<keyword evidence="4" id="KW-1185">Reference proteome</keyword>
<sequence length="70" mass="7805">MTIILRNPVLLAFLLMALLSLSEAAPPGHHLRRPMGGIGRPKPVVHHHHVRPPPPRPPAPVFGRREFFTV</sequence>
<evidence type="ECO:0000256" key="2">
    <source>
        <dbReference type="SAM" id="SignalP"/>
    </source>
</evidence>
<evidence type="ECO:0000256" key="1">
    <source>
        <dbReference type="SAM" id="MobiDB-lite"/>
    </source>
</evidence>
<dbReference type="OMA" id="KPVVHHH"/>
<reference evidence="3 4" key="2">
    <citation type="submission" date="2018-11" db="EMBL/GenBank/DDBJ databases">
        <authorList>
            <consortium name="Pathogen Informatics"/>
        </authorList>
    </citation>
    <scope>NUCLEOTIDE SEQUENCE [LARGE SCALE GENOMIC DNA]</scope>
    <source>
        <strain evidence="3 4">MHpl1</strain>
    </source>
</reference>
<evidence type="ECO:0000313" key="4">
    <source>
        <dbReference type="Proteomes" id="UP000268014"/>
    </source>
</evidence>
<keyword evidence="2" id="KW-0732">Signal</keyword>
<dbReference type="WBParaSite" id="HPLM_0002028101-mRNA-1">
    <property type="protein sequence ID" value="HPLM_0002028101-mRNA-1"/>
    <property type="gene ID" value="HPLM_0002028101"/>
</dbReference>
<accession>A0A0N4X7D9</accession>
<feature type="chain" id="PRO_5043124398" evidence="2">
    <location>
        <begin position="25"/>
        <end position="70"/>
    </location>
</feature>